<dbReference type="RefSeq" id="WP_012212242.1">
    <property type="nucleotide sequence ID" value="NC_010080.1"/>
</dbReference>
<dbReference type="Proteomes" id="UP000000790">
    <property type="component" value="Chromosome"/>
</dbReference>
<protein>
    <recommendedName>
        <fullName evidence="1">DUF4422 domain-containing protein</fullName>
    </recommendedName>
</protein>
<accession>A8YX83</accession>
<dbReference type="KEGG" id="lhe:lhv_1799"/>
<gene>
    <name evidence="2" type="ordered locus">lhv_1799</name>
</gene>
<dbReference type="EMBL" id="CP000517">
    <property type="protein sequence ID" value="ABX27663.1"/>
    <property type="molecule type" value="Genomic_DNA"/>
</dbReference>
<dbReference type="HOGENOM" id="CLU_065769_1_0_9"/>
<reference evidence="2 3" key="1">
    <citation type="journal article" date="2008" name="J. Bacteriol.">
        <title>Genome sequence of Lactobacillus helveticus: an organism distinguished by selective gene loss and IS element expansion.</title>
        <authorList>
            <person name="Callanan M."/>
            <person name="Kaleta P."/>
            <person name="O'Callaghan J."/>
            <person name="O'Sullivan O."/>
            <person name="Jordan K."/>
            <person name="McAuliffe O."/>
            <person name="Sangrador-Vegas A."/>
            <person name="Slattery L."/>
            <person name="Fitzgerald G.F."/>
            <person name="Beresford T."/>
            <person name="Ross R.P."/>
        </authorList>
    </citation>
    <scope>NUCLEOTIDE SEQUENCE [LARGE SCALE GENOMIC DNA]</scope>
    <source>
        <strain evidence="2 3">DPC 4571</strain>
    </source>
</reference>
<dbReference type="InterPro" id="IPR025536">
    <property type="entry name" value="DUF4422"/>
</dbReference>
<sequence>MEDKIYVVTHKPFTLSDKLMNKGYELITVGGKAKSNKGVTDATGDNISVKNPSYCELTAAYWIWKNTSTDVKGFCHYRRYFSHPTLKYNEDKIISVKEAKNIISKDSNTIILPERKYYNVSAEKLYLQCGYKKDLETTREVIKEKYPEYVTEFDKMMKSNTGYITNMMIASSSIYDAYYKWLFDILFEVEKRTDISSYTPAEARIYGYISERLVDLWITHNKLNVVEFQSINPETDYGIKYLMYRTSVNLGFYRKLKLLIFKENKK</sequence>
<dbReference type="eggNOG" id="COG1442">
    <property type="taxonomic scope" value="Bacteria"/>
</dbReference>
<organism evidence="2 3">
    <name type="scientific">Lactobacillus helveticus (strain DPC 4571)</name>
    <dbReference type="NCBI Taxonomy" id="405566"/>
    <lineage>
        <taxon>Bacteria</taxon>
        <taxon>Bacillati</taxon>
        <taxon>Bacillota</taxon>
        <taxon>Bacilli</taxon>
        <taxon>Lactobacillales</taxon>
        <taxon>Lactobacillaceae</taxon>
        <taxon>Lactobacillus</taxon>
    </lineage>
</organism>
<feature type="domain" description="DUF4422" evidence="1">
    <location>
        <begin position="4"/>
        <end position="222"/>
    </location>
</feature>
<evidence type="ECO:0000259" key="1">
    <source>
        <dbReference type="Pfam" id="PF14393"/>
    </source>
</evidence>
<name>A8YX83_LACH4</name>
<dbReference type="AlphaFoldDB" id="A8YX83"/>
<dbReference type="Pfam" id="PF14393">
    <property type="entry name" value="DUF4422"/>
    <property type="match status" value="1"/>
</dbReference>
<proteinExistence type="predicted"/>
<evidence type="ECO:0000313" key="2">
    <source>
        <dbReference type="EMBL" id="ABX27663.1"/>
    </source>
</evidence>
<evidence type="ECO:0000313" key="3">
    <source>
        <dbReference type="Proteomes" id="UP000000790"/>
    </source>
</evidence>